<feature type="signal peptide" evidence="2">
    <location>
        <begin position="1"/>
        <end position="29"/>
    </location>
</feature>
<feature type="region of interest" description="Disordered" evidence="1">
    <location>
        <begin position="31"/>
        <end position="73"/>
    </location>
</feature>
<proteinExistence type="predicted"/>
<evidence type="ECO:0000313" key="4">
    <source>
        <dbReference type="Proteomes" id="UP000094960"/>
    </source>
</evidence>
<keyword evidence="2" id="KW-0732">Signal</keyword>
<evidence type="ECO:0008006" key="5">
    <source>
        <dbReference type="Google" id="ProtNLM"/>
    </source>
</evidence>
<gene>
    <name evidence="3" type="ORF">BFF78_18190</name>
</gene>
<evidence type="ECO:0000256" key="1">
    <source>
        <dbReference type="SAM" id="MobiDB-lite"/>
    </source>
</evidence>
<dbReference type="EMBL" id="CP017248">
    <property type="protein sequence ID" value="AOR32736.1"/>
    <property type="molecule type" value="Genomic_DNA"/>
</dbReference>
<organism evidence="3 4">
    <name type="scientific">Streptomyces fodineus</name>
    <dbReference type="NCBI Taxonomy" id="1904616"/>
    <lineage>
        <taxon>Bacteria</taxon>
        <taxon>Bacillati</taxon>
        <taxon>Actinomycetota</taxon>
        <taxon>Actinomycetes</taxon>
        <taxon>Kitasatosporales</taxon>
        <taxon>Streptomycetaceae</taxon>
        <taxon>Streptomyces</taxon>
    </lineage>
</organism>
<evidence type="ECO:0000256" key="2">
    <source>
        <dbReference type="SAM" id="SignalP"/>
    </source>
</evidence>
<protein>
    <recommendedName>
        <fullName evidence="5">Enoyl reductase</fullName>
    </recommendedName>
</protein>
<feature type="chain" id="PRO_5009102764" description="Enoyl reductase" evidence="2">
    <location>
        <begin position="30"/>
        <end position="347"/>
    </location>
</feature>
<name>A0A1D7YB86_9ACTN</name>
<dbReference type="RefSeq" id="WP_069779324.1">
    <property type="nucleotide sequence ID" value="NZ_CP017248.1"/>
</dbReference>
<dbReference type="KEGG" id="spun:BFF78_18190"/>
<reference evidence="4" key="1">
    <citation type="submission" date="2016-09" db="EMBL/GenBank/DDBJ databases">
        <title>Streptomyces puniciscabiei strain:TW1S1 Genome sequencing and assembly.</title>
        <authorList>
            <person name="Kim M.-K."/>
            <person name="Kim S.B."/>
        </authorList>
    </citation>
    <scope>NUCLEOTIDE SEQUENCE [LARGE SCALE GENOMIC DNA]</scope>
    <source>
        <strain evidence="4">TW1S1</strain>
    </source>
</reference>
<sequence length="347" mass="36882">MHAVKTHGKWLLVSGTAAALALLPSTAFADRGHGRPSQGSYQTSGNQSNGSLESRISFSGSTRGSGGASPGLAPVGDWSPPACWYEPIPAEEFAKLMEADYNKVVDDPSQPDYAKVATGQLRDQYKNGEYKNYNLAKKDEGNWWVSEQDSSRLDESGAWDCNKLPFWVKNGETPKVENAVSPQVLAELAYSRIRLPTTHVSLAPKDTTKVNLATWAWLDKAAFKPVSVTASLNVPGLNIQATTTAKPIALKLEPGTSDAVTYPASGECTVNADGSIGEAYAPGKADQDPPCGIKYLRSSGDGTFPLKATITWQISWTGTGGAGGNLPDGAFGTTQDVTVQEVQSVNR</sequence>
<dbReference type="Proteomes" id="UP000094960">
    <property type="component" value="Chromosome"/>
</dbReference>
<dbReference type="AlphaFoldDB" id="A0A1D7YB86"/>
<feature type="compositionally biased region" description="Polar residues" evidence="1">
    <location>
        <begin position="37"/>
        <end position="62"/>
    </location>
</feature>
<keyword evidence="4" id="KW-1185">Reference proteome</keyword>
<accession>A0A1D7YB86</accession>
<evidence type="ECO:0000313" key="3">
    <source>
        <dbReference type="EMBL" id="AOR32736.1"/>
    </source>
</evidence>